<dbReference type="PROSITE" id="PS50059">
    <property type="entry name" value="FKBP_PPIASE"/>
    <property type="match status" value="1"/>
</dbReference>
<comment type="catalytic activity">
    <reaction evidence="1 4 5">
        <text>[protein]-peptidylproline (omega=180) = [protein]-peptidylproline (omega=0)</text>
        <dbReference type="Rhea" id="RHEA:16237"/>
        <dbReference type="Rhea" id="RHEA-COMP:10747"/>
        <dbReference type="Rhea" id="RHEA-COMP:10748"/>
        <dbReference type="ChEBI" id="CHEBI:83833"/>
        <dbReference type="ChEBI" id="CHEBI:83834"/>
        <dbReference type="EC" id="5.2.1.8"/>
    </reaction>
</comment>
<feature type="compositionally biased region" description="Low complexity" evidence="6">
    <location>
        <begin position="100"/>
        <end position="110"/>
    </location>
</feature>
<evidence type="ECO:0000256" key="3">
    <source>
        <dbReference type="ARBA" id="ARBA00023235"/>
    </source>
</evidence>
<dbReference type="SUPFAM" id="SSF54534">
    <property type="entry name" value="FKBP-like"/>
    <property type="match status" value="1"/>
</dbReference>
<evidence type="ECO:0000256" key="2">
    <source>
        <dbReference type="ARBA" id="ARBA00023110"/>
    </source>
</evidence>
<evidence type="ECO:0000259" key="8">
    <source>
        <dbReference type="PROSITE" id="PS50059"/>
    </source>
</evidence>
<name>A0ABQ4EVC0_9ACTN</name>
<feature type="compositionally biased region" description="Low complexity" evidence="6">
    <location>
        <begin position="76"/>
        <end position="91"/>
    </location>
</feature>
<evidence type="ECO:0000256" key="6">
    <source>
        <dbReference type="SAM" id="MobiDB-lite"/>
    </source>
</evidence>
<evidence type="ECO:0000313" key="9">
    <source>
        <dbReference type="EMBL" id="GIG98612.1"/>
    </source>
</evidence>
<dbReference type="EC" id="5.2.1.8" evidence="5"/>
<dbReference type="Pfam" id="PF00254">
    <property type="entry name" value="FKBP_C"/>
    <property type="match status" value="1"/>
</dbReference>
<evidence type="ECO:0000256" key="4">
    <source>
        <dbReference type="PROSITE-ProRule" id="PRU00277"/>
    </source>
</evidence>
<feature type="compositionally biased region" description="Polar residues" evidence="6">
    <location>
        <begin position="1"/>
        <end position="17"/>
    </location>
</feature>
<keyword evidence="7" id="KW-0812">Transmembrane</keyword>
<keyword evidence="7" id="KW-0472">Membrane</keyword>
<dbReference type="PANTHER" id="PTHR45779:SF7">
    <property type="entry name" value="PEPTIDYLPROLYL ISOMERASE"/>
    <property type="match status" value="1"/>
</dbReference>
<keyword evidence="3 4" id="KW-0413">Isomerase</keyword>
<comment type="caution">
    <text evidence="9">The sequence shown here is derived from an EMBL/GenBank/DDBJ whole genome shotgun (WGS) entry which is preliminary data.</text>
</comment>
<protein>
    <recommendedName>
        <fullName evidence="5">Peptidyl-prolyl cis-trans isomerase</fullName>
        <ecNumber evidence="5">5.2.1.8</ecNumber>
    </recommendedName>
</protein>
<feature type="transmembrane region" description="Helical" evidence="7">
    <location>
        <begin position="45"/>
        <end position="65"/>
    </location>
</feature>
<sequence>MSDPVQSPEQPGSTSQRRPTKQERRAAAEAAASQAAANRARVQRVAGGTVGIVLAALGVAAVVVLPQVMDDAPTSSAASAASATTPPAAEPESPEPESPAPTGAPESPGAPSRPPADLDPRLAQRPTVEAGSGELTKLTVTPLVEGTGPAVRAGQTITVNYVGASYRTGQEFDASWNRGEPFPIQIGVGAVIPGWDQGLVGVKAGSRVRLDIPADLAYGENPTGGEPPGPLRFVVDILAVQ</sequence>
<dbReference type="RefSeq" id="WP_203860034.1">
    <property type="nucleotide sequence ID" value="NZ_BAAAZQ010000025.1"/>
</dbReference>
<evidence type="ECO:0000313" key="10">
    <source>
        <dbReference type="Proteomes" id="UP000621500"/>
    </source>
</evidence>
<feature type="region of interest" description="Disordered" evidence="6">
    <location>
        <begin position="1"/>
        <end position="41"/>
    </location>
</feature>
<keyword evidence="7" id="KW-1133">Transmembrane helix</keyword>
<gene>
    <name evidence="9" type="ORF">Pma05_51850</name>
</gene>
<dbReference type="InterPro" id="IPR046357">
    <property type="entry name" value="PPIase_dom_sf"/>
</dbReference>
<dbReference type="PANTHER" id="PTHR45779">
    <property type="entry name" value="PEPTIDYLPROLYL ISOMERASE"/>
    <property type="match status" value="1"/>
</dbReference>
<dbReference type="Proteomes" id="UP000621500">
    <property type="component" value="Unassembled WGS sequence"/>
</dbReference>
<evidence type="ECO:0000256" key="7">
    <source>
        <dbReference type="SAM" id="Phobius"/>
    </source>
</evidence>
<feature type="domain" description="PPIase FKBP-type" evidence="8">
    <location>
        <begin position="154"/>
        <end position="241"/>
    </location>
</feature>
<evidence type="ECO:0000256" key="5">
    <source>
        <dbReference type="RuleBase" id="RU003915"/>
    </source>
</evidence>
<dbReference type="InterPro" id="IPR001179">
    <property type="entry name" value="PPIase_FKBP_dom"/>
</dbReference>
<reference evidence="9 10" key="1">
    <citation type="submission" date="2021-01" db="EMBL/GenBank/DDBJ databases">
        <title>Whole genome shotgun sequence of Plantactinospora mayteni NBRC 109088.</title>
        <authorList>
            <person name="Komaki H."/>
            <person name="Tamura T."/>
        </authorList>
    </citation>
    <scope>NUCLEOTIDE SEQUENCE [LARGE SCALE GENOMIC DNA]</scope>
    <source>
        <strain evidence="9 10">NBRC 109088</strain>
    </source>
</reference>
<dbReference type="InterPro" id="IPR044609">
    <property type="entry name" value="FKBP2/11"/>
</dbReference>
<evidence type="ECO:0000256" key="1">
    <source>
        <dbReference type="ARBA" id="ARBA00000971"/>
    </source>
</evidence>
<keyword evidence="2 4" id="KW-0697">Rotamase</keyword>
<dbReference type="EMBL" id="BONX01000035">
    <property type="protein sequence ID" value="GIG98612.1"/>
    <property type="molecule type" value="Genomic_DNA"/>
</dbReference>
<accession>A0ABQ4EVC0</accession>
<feature type="region of interest" description="Disordered" evidence="6">
    <location>
        <begin position="76"/>
        <end position="121"/>
    </location>
</feature>
<feature type="compositionally biased region" description="Low complexity" evidence="6">
    <location>
        <begin position="28"/>
        <end position="41"/>
    </location>
</feature>
<organism evidence="9 10">
    <name type="scientific">Plantactinospora mayteni</name>
    <dbReference type="NCBI Taxonomy" id="566021"/>
    <lineage>
        <taxon>Bacteria</taxon>
        <taxon>Bacillati</taxon>
        <taxon>Actinomycetota</taxon>
        <taxon>Actinomycetes</taxon>
        <taxon>Micromonosporales</taxon>
        <taxon>Micromonosporaceae</taxon>
        <taxon>Plantactinospora</taxon>
    </lineage>
</organism>
<comment type="similarity">
    <text evidence="5">Belongs to the FKBP-type PPIase family.</text>
</comment>
<dbReference type="Gene3D" id="3.10.50.40">
    <property type="match status" value="1"/>
</dbReference>
<keyword evidence="10" id="KW-1185">Reference proteome</keyword>
<proteinExistence type="inferred from homology"/>